<dbReference type="CDD" id="cd01392">
    <property type="entry name" value="HTH_LacI"/>
    <property type="match status" value="1"/>
</dbReference>
<dbReference type="Proteomes" id="UP000076717">
    <property type="component" value="Unassembled WGS sequence"/>
</dbReference>
<dbReference type="PRINTS" id="PR00036">
    <property type="entry name" value="HTHLACI"/>
</dbReference>
<keyword evidence="3" id="KW-0804">Transcription</keyword>
<dbReference type="GO" id="GO:0000976">
    <property type="term" value="F:transcription cis-regulatory region binding"/>
    <property type="evidence" value="ECO:0007669"/>
    <property type="project" value="TreeGrafter"/>
</dbReference>
<dbReference type="RefSeq" id="WP_330220159.1">
    <property type="nucleotide sequence ID" value="NZ_LIIN01000088.1"/>
</dbReference>
<dbReference type="SMART" id="SM00354">
    <property type="entry name" value="HTH_LACI"/>
    <property type="match status" value="1"/>
</dbReference>
<dbReference type="PROSITE" id="PS00356">
    <property type="entry name" value="HTH_LACI_1"/>
    <property type="match status" value="1"/>
</dbReference>
<dbReference type="EMBL" id="LIIN01000088">
    <property type="protein sequence ID" value="KZX20564.1"/>
    <property type="molecule type" value="Genomic_DNA"/>
</dbReference>
<evidence type="ECO:0000256" key="2">
    <source>
        <dbReference type="ARBA" id="ARBA00023125"/>
    </source>
</evidence>
<dbReference type="GO" id="GO:0003700">
    <property type="term" value="F:DNA-binding transcription factor activity"/>
    <property type="evidence" value="ECO:0007669"/>
    <property type="project" value="TreeGrafter"/>
</dbReference>
<proteinExistence type="predicted"/>
<dbReference type="SUPFAM" id="SSF47413">
    <property type="entry name" value="lambda repressor-like DNA-binding domains"/>
    <property type="match status" value="1"/>
</dbReference>
<evidence type="ECO:0000313" key="6">
    <source>
        <dbReference type="Proteomes" id="UP000076717"/>
    </source>
</evidence>
<keyword evidence="6" id="KW-1185">Reference proteome</keyword>
<evidence type="ECO:0000256" key="3">
    <source>
        <dbReference type="ARBA" id="ARBA00023163"/>
    </source>
</evidence>
<evidence type="ECO:0000259" key="4">
    <source>
        <dbReference type="PROSITE" id="PS50932"/>
    </source>
</evidence>
<dbReference type="AlphaFoldDB" id="A0A166HGQ9"/>
<accession>A0A166HGQ9</accession>
<dbReference type="InterPro" id="IPR000843">
    <property type="entry name" value="HTH_LacI"/>
</dbReference>
<name>A0A166HGQ9_9MICO</name>
<dbReference type="PANTHER" id="PTHR30146:SF109">
    <property type="entry name" value="HTH-TYPE TRANSCRIPTIONAL REGULATOR GALS"/>
    <property type="match status" value="1"/>
</dbReference>
<sequence>MGRGRAHRYGVAMPTDRAPTIRDVAERAGVSYQTVSRVLNDSPQLRPRTRERVLAAIEDLASAPARPPGPSRPAAPA</sequence>
<gene>
    <name evidence="5" type="primary">lacI_3</name>
    <name evidence="5" type="ORF">ACH61_02313</name>
</gene>
<keyword evidence="2" id="KW-0238">DNA-binding</keyword>
<dbReference type="PROSITE" id="PS50932">
    <property type="entry name" value="HTH_LACI_2"/>
    <property type="match status" value="1"/>
</dbReference>
<dbReference type="Gene3D" id="1.10.260.40">
    <property type="entry name" value="lambda repressor-like DNA-binding domains"/>
    <property type="match status" value="1"/>
</dbReference>
<comment type="caution">
    <text evidence="5">The sequence shown here is derived from an EMBL/GenBank/DDBJ whole genome shotgun (WGS) entry which is preliminary data.</text>
</comment>
<feature type="domain" description="HTH lacI-type" evidence="4">
    <location>
        <begin position="19"/>
        <end position="60"/>
    </location>
</feature>
<evidence type="ECO:0000313" key="5">
    <source>
        <dbReference type="EMBL" id="KZX20564.1"/>
    </source>
</evidence>
<keyword evidence="1" id="KW-0805">Transcription regulation</keyword>
<dbReference type="PANTHER" id="PTHR30146">
    <property type="entry name" value="LACI-RELATED TRANSCRIPTIONAL REPRESSOR"/>
    <property type="match status" value="1"/>
</dbReference>
<evidence type="ECO:0000256" key="1">
    <source>
        <dbReference type="ARBA" id="ARBA00023015"/>
    </source>
</evidence>
<dbReference type="Pfam" id="PF00356">
    <property type="entry name" value="LacI"/>
    <property type="match status" value="1"/>
</dbReference>
<dbReference type="InterPro" id="IPR010982">
    <property type="entry name" value="Lambda_DNA-bd_dom_sf"/>
</dbReference>
<organism evidence="5 6">
    <name type="scientific">Rathayibacter tanaceti</name>
    <dbReference type="NCBI Taxonomy" id="1671680"/>
    <lineage>
        <taxon>Bacteria</taxon>
        <taxon>Bacillati</taxon>
        <taxon>Actinomycetota</taxon>
        <taxon>Actinomycetes</taxon>
        <taxon>Micrococcales</taxon>
        <taxon>Microbacteriaceae</taxon>
        <taxon>Rathayibacter</taxon>
    </lineage>
</organism>
<reference evidence="5 6" key="1">
    <citation type="submission" date="2015-08" db="EMBL/GenBank/DDBJ databases">
        <title>Draft Genome Sequence of Rathayibacter sp. Strain VKM Ac-2596 Isolated from Leaf Gall Induced by Plant-Parasitic Nematodes.</title>
        <authorList>
            <person name="Vasilenko O.V."/>
            <person name="Starodumova I.P."/>
            <person name="Tarlachkov S.V."/>
            <person name="Dorofeeva L.V."/>
            <person name="Evtushenko L.I."/>
        </authorList>
    </citation>
    <scope>NUCLEOTIDE SEQUENCE [LARGE SCALE GENOMIC DNA]</scope>
    <source>
        <strain evidence="5 6">VKM Ac-2596</strain>
    </source>
</reference>
<protein>
    <submittedName>
        <fullName evidence="5">Lactose operon repressor</fullName>
    </submittedName>
</protein>